<name>A0A0G4IVQ7_PLABS</name>
<keyword evidence="10" id="KW-0496">Mitochondrion</keyword>
<evidence type="ECO:0000256" key="6">
    <source>
        <dbReference type="ARBA" id="ARBA00022989"/>
    </source>
</evidence>
<reference evidence="9 11" key="1">
    <citation type="submission" date="2015-02" db="EMBL/GenBank/DDBJ databases">
        <authorList>
            <person name="Chooi Y.-H."/>
        </authorList>
    </citation>
    <scope>NUCLEOTIDE SEQUENCE [LARGE SCALE GENOMIC DNA]</scope>
    <source>
        <strain evidence="9">E3</strain>
    </source>
</reference>
<accession>A0A0G4IVQ7</accession>
<dbReference type="SMART" id="SM00730">
    <property type="entry name" value="PSN"/>
    <property type="match status" value="1"/>
</dbReference>
<dbReference type="OMA" id="FLYDIWW"/>
<dbReference type="OrthoDB" id="29661at2759"/>
<keyword evidence="4" id="KW-0378">Hydrolase</keyword>
<organism evidence="9 11">
    <name type="scientific">Plasmodiophora brassicae</name>
    <name type="common">Clubroot disease agent</name>
    <dbReference type="NCBI Taxonomy" id="37360"/>
    <lineage>
        <taxon>Eukaryota</taxon>
        <taxon>Sar</taxon>
        <taxon>Rhizaria</taxon>
        <taxon>Endomyxa</taxon>
        <taxon>Phytomyxea</taxon>
        <taxon>Plasmodiophorida</taxon>
        <taxon>Plasmodiophoridae</taxon>
        <taxon>Plasmodiophora</taxon>
    </lineage>
</organism>
<protein>
    <submittedName>
        <fullName evidence="9">Uncharacterized protein</fullName>
    </submittedName>
</protein>
<dbReference type="InterPro" id="IPR007369">
    <property type="entry name" value="Peptidase_A22B_SPP"/>
</dbReference>
<evidence type="ECO:0000313" key="9">
    <source>
        <dbReference type="EMBL" id="CEO99390.1"/>
    </source>
</evidence>
<evidence type="ECO:0000256" key="8">
    <source>
        <dbReference type="SAM" id="Phobius"/>
    </source>
</evidence>
<evidence type="ECO:0000256" key="7">
    <source>
        <dbReference type="ARBA" id="ARBA00023136"/>
    </source>
</evidence>
<keyword evidence="3 8" id="KW-0812">Transmembrane</keyword>
<proteinExistence type="inferred from homology"/>
<evidence type="ECO:0000256" key="5">
    <source>
        <dbReference type="ARBA" id="ARBA00022824"/>
    </source>
</evidence>
<keyword evidence="7 8" id="KW-0472">Membrane</keyword>
<dbReference type="InterPro" id="IPR006639">
    <property type="entry name" value="Preselin/SPP"/>
</dbReference>
<gene>
    <name evidence="9" type="ORF">PBRA_001296</name>
    <name evidence="10" type="ORF">PLBR_LOCUS4610</name>
</gene>
<feature type="transmembrane region" description="Helical" evidence="8">
    <location>
        <begin position="272"/>
        <end position="290"/>
    </location>
</feature>
<dbReference type="AlphaFoldDB" id="A0A0G4IVQ7"/>
<geneLocation type="mitochondrion" evidence="10"/>
<reference evidence="10 12" key="2">
    <citation type="submission" date="2018-03" db="EMBL/GenBank/DDBJ databases">
        <authorList>
            <person name="Fogelqvist J."/>
        </authorList>
    </citation>
    <scope>NUCLEOTIDE SEQUENCE [LARGE SCALE GENOMIC DNA]</scope>
</reference>
<dbReference type="Proteomes" id="UP000039324">
    <property type="component" value="Unassembled WGS sequence"/>
</dbReference>
<feature type="transmembrane region" description="Helical" evidence="8">
    <location>
        <begin position="338"/>
        <end position="356"/>
    </location>
</feature>
<dbReference type="EMBL" id="OVEO01000007">
    <property type="protein sequence ID" value="SPQ97395.1"/>
    <property type="molecule type" value="Genomic_DNA"/>
</dbReference>
<dbReference type="GO" id="GO:0098553">
    <property type="term" value="C:lumenal side of endoplasmic reticulum membrane"/>
    <property type="evidence" value="ECO:0007669"/>
    <property type="project" value="TreeGrafter"/>
</dbReference>
<keyword evidence="5" id="KW-0256">Endoplasmic reticulum</keyword>
<keyword evidence="6 8" id="KW-1133">Transmembrane helix</keyword>
<dbReference type="GO" id="GO:0098554">
    <property type="term" value="C:cytoplasmic side of endoplasmic reticulum membrane"/>
    <property type="evidence" value="ECO:0007669"/>
    <property type="project" value="TreeGrafter"/>
</dbReference>
<feature type="transmembrane region" description="Helical" evidence="8">
    <location>
        <begin position="310"/>
        <end position="332"/>
    </location>
</feature>
<dbReference type="PANTHER" id="PTHR12174:SF23">
    <property type="entry name" value="MINOR HISTOCOMPATIBILITY ANTIGEN H13"/>
    <property type="match status" value="1"/>
</dbReference>
<evidence type="ECO:0000256" key="1">
    <source>
        <dbReference type="ARBA" id="ARBA00004477"/>
    </source>
</evidence>
<evidence type="ECO:0000256" key="2">
    <source>
        <dbReference type="ARBA" id="ARBA00006859"/>
    </source>
</evidence>
<feature type="transmembrane region" description="Helical" evidence="8">
    <location>
        <begin position="46"/>
        <end position="66"/>
    </location>
</feature>
<evidence type="ECO:0000313" key="10">
    <source>
        <dbReference type="EMBL" id="SPQ97395.1"/>
    </source>
</evidence>
<dbReference type="STRING" id="37360.A0A0G4IVQ7"/>
<evidence type="ECO:0000313" key="12">
    <source>
        <dbReference type="Proteomes" id="UP000290189"/>
    </source>
</evidence>
<evidence type="ECO:0000313" key="11">
    <source>
        <dbReference type="Proteomes" id="UP000039324"/>
    </source>
</evidence>
<sequence length="379" mass="41779">MVETRSLVRAQSARKVESSETMSGVSIAYAVVAALALAPYVVPVPVFVQLIPTSIMLLYIGCHIGLRNTHRPGESESERIEAKDAYMFPVFGSCALITLYLAYKFLPPYYLNLIVSLYFFAVGLLSLSSSLKAFVSTLLPLESYQALNAPVLSFRIPSVIARWICDKDKKDDDLVQISTIDLPCLAVSAVAAGVYLMTKHALSNNVFGYAFSIQAISMINLDSFWTGAALLLGLFFYDIFFVFGTDVMVTVATKFDAPIKLLFSRGADLRPSMLGLGDIVIPGLFISLMLRLDHEIHCKSRSESHFSKPYFTSACIGYFVGIAVTLYIMYAFEHAQPALLYLVPGCLISVLICSLIRGEFKLLTTFHDHGPVKDTAHLE</sequence>
<feature type="transmembrane region" description="Helical" evidence="8">
    <location>
        <begin position="86"/>
        <end position="103"/>
    </location>
</feature>
<dbReference type="Pfam" id="PF04258">
    <property type="entry name" value="Peptidase_A22B"/>
    <property type="match status" value="1"/>
</dbReference>
<dbReference type="GO" id="GO:0006465">
    <property type="term" value="P:signal peptide processing"/>
    <property type="evidence" value="ECO:0007669"/>
    <property type="project" value="TreeGrafter"/>
</dbReference>
<comment type="subcellular location">
    <subcellularLocation>
        <location evidence="1">Endoplasmic reticulum membrane</location>
        <topology evidence="1">Multi-pass membrane protein</topology>
    </subcellularLocation>
</comment>
<dbReference type="GO" id="GO:0033619">
    <property type="term" value="P:membrane protein proteolysis"/>
    <property type="evidence" value="ECO:0007669"/>
    <property type="project" value="TreeGrafter"/>
</dbReference>
<dbReference type="GO" id="GO:0042500">
    <property type="term" value="F:aspartic endopeptidase activity, intramembrane cleaving"/>
    <property type="evidence" value="ECO:0007669"/>
    <property type="project" value="InterPro"/>
</dbReference>
<evidence type="ECO:0000256" key="4">
    <source>
        <dbReference type="ARBA" id="ARBA00022801"/>
    </source>
</evidence>
<dbReference type="EMBL" id="CDSF01000090">
    <property type="protein sequence ID" value="CEO99390.1"/>
    <property type="molecule type" value="Genomic_DNA"/>
</dbReference>
<dbReference type="Proteomes" id="UP000290189">
    <property type="component" value="Unassembled WGS sequence"/>
</dbReference>
<feature type="transmembrane region" description="Helical" evidence="8">
    <location>
        <begin position="21"/>
        <end position="40"/>
    </location>
</feature>
<evidence type="ECO:0000256" key="3">
    <source>
        <dbReference type="ARBA" id="ARBA00022692"/>
    </source>
</evidence>
<dbReference type="PANTHER" id="PTHR12174">
    <property type="entry name" value="SIGNAL PEPTIDE PEPTIDASE"/>
    <property type="match status" value="1"/>
</dbReference>
<feature type="transmembrane region" description="Helical" evidence="8">
    <location>
        <begin position="109"/>
        <end position="127"/>
    </location>
</feature>
<feature type="transmembrane region" description="Helical" evidence="8">
    <location>
        <begin position="228"/>
        <end position="252"/>
    </location>
</feature>
<keyword evidence="11" id="KW-1185">Reference proteome</keyword>
<comment type="similarity">
    <text evidence="2">Belongs to the peptidase A22B family.</text>
</comment>